<organism evidence="3">
    <name type="scientific">Brachypodium distachyon</name>
    <name type="common">Purple false brome</name>
    <name type="synonym">Trachynia distachya</name>
    <dbReference type="NCBI Taxonomy" id="15368"/>
    <lineage>
        <taxon>Eukaryota</taxon>
        <taxon>Viridiplantae</taxon>
        <taxon>Streptophyta</taxon>
        <taxon>Embryophyta</taxon>
        <taxon>Tracheophyta</taxon>
        <taxon>Spermatophyta</taxon>
        <taxon>Magnoliopsida</taxon>
        <taxon>Liliopsida</taxon>
        <taxon>Poales</taxon>
        <taxon>Poaceae</taxon>
        <taxon>BOP clade</taxon>
        <taxon>Pooideae</taxon>
        <taxon>Stipodae</taxon>
        <taxon>Brachypodieae</taxon>
        <taxon>Brachypodium</taxon>
    </lineage>
</organism>
<dbReference type="EMBL" id="CM000884">
    <property type="protein sequence ID" value="PNT60828.1"/>
    <property type="molecule type" value="Genomic_DNA"/>
</dbReference>
<name>I1IWS3_BRADI</name>
<keyword evidence="4" id="KW-1185">Reference proteome</keyword>
<proteinExistence type="predicted"/>
<dbReference type="OrthoDB" id="694395at2759"/>
<protein>
    <submittedName>
        <fullName evidence="2 3">Uncharacterized protein</fullName>
    </submittedName>
</protein>
<dbReference type="Gramene" id="PNT60828">
    <property type="protein sequence ID" value="PNT60828"/>
    <property type="gene ID" value="BRADI_5g06147v3"/>
</dbReference>
<accession>I1IWS3</accession>
<evidence type="ECO:0000313" key="4">
    <source>
        <dbReference type="Proteomes" id="UP000008810"/>
    </source>
</evidence>
<dbReference type="Proteomes" id="UP000008810">
    <property type="component" value="Chromosome 5"/>
</dbReference>
<sequence length="145" mass="16321">MSKEEFEWRCAQADRVNQRMPQALEKLNSQLQITRGHFIDDPDALRIWDVYENDVRYAFAHNLKGTLMSPLSLPNSVLYEQLMNRKAQSKTFVGMISGGLDKFKQVAARNKRLVGAGVVVSLVATSFALGLAVGRNPLHEETKET</sequence>
<keyword evidence="1" id="KW-0472">Membrane</keyword>
<keyword evidence="1" id="KW-0812">Transmembrane</keyword>
<keyword evidence="1" id="KW-1133">Transmembrane helix</keyword>
<feature type="transmembrane region" description="Helical" evidence="1">
    <location>
        <begin position="113"/>
        <end position="133"/>
    </location>
</feature>
<dbReference type="ExpressionAtlas" id="I1IWS3">
    <property type="expression patterns" value="baseline"/>
</dbReference>
<dbReference type="AlphaFoldDB" id="I1IWS3"/>
<dbReference type="HOGENOM" id="CLU_124248_0_0_1"/>
<gene>
    <name evidence="2" type="ORF">BRADI_5g06147v3</name>
</gene>
<evidence type="ECO:0000313" key="2">
    <source>
        <dbReference type="EMBL" id="PNT60828.1"/>
    </source>
</evidence>
<evidence type="ECO:0000256" key="1">
    <source>
        <dbReference type="SAM" id="Phobius"/>
    </source>
</evidence>
<dbReference type="InParanoid" id="I1IWS3"/>
<reference evidence="3" key="3">
    <citation type="submission" date="2018-08" db="UniProtKB">
        <authorList>
            <consortium name="EnsemblPlants"/>
        </authorList>
    </citation>
    <scope>IDENTIFICATION</scope>
    <source>
        <strain evidence="3">cv. Bd21</strain>
    </source>
</reference>
<reference evidence="2" key="2">
    <citation type="submission" date="2017-06" db="EMBL/GenBank/DDBJ databases">
        <title>WGS assembly of Brachypodium distachyon.</title>
        <authorList>
            <consortium name="The International Brachypodium Initiative"/>
            <person name="Lucas S."/>
            <person name="Harmon-Smith M."/>
            <person name="Lail K."/>
            <person name="Tice H."/>
            <person name="Grimwood J."/>
            <person name="Bruce D."/>
            <person name="Barry K."/>
            <person name="Shu S."/>
            <person name="Lindquist E."/>
            <person name="Wang M."/>
            <person name="Pitluck S."/>
            <person name="Vogel J.P."/>
            <person name="Garvin D.F."/>
            <person name="Mockler T.C."/>
            <person name="Schmutz J."/>
            <person name="Rokhsar D."/>
            <person name="Bevan M.W."/>
        </authorList>
    </citation>
    <scope>NUCLEOTIDE SEQUENCE</scope>
    <source>
        <strain evidence="2">Bd21</strain>
    </source>
</reference>
<dbReference type="EnsemblPlants" id="PNT60828">
    <property type="protein sequence ID" value="PNT60828"/>
    <property type="gene ID" value="BRADI_5g06147v3"/>
</dbReference>
<evidence type="ECO:0000313" key="3">
    <source>
        <dbReference type="EnsemblPlants" id="PNT60828"/>
    </source>
</evidence>
<reference evidence="2 3" key="1">
    <citation type="journal article" date="2010" name="Nature">
        <title>Genome sequencing and analysis of the model grass Brachypodium distachyon.</title>
        <authorList>
            <consortium name="International Brachypodium Initiative"/>
        </authorList>
    </citation>
    <scope>NUCLEOTIDE SEQUENCE [LARGE SCALE GENOMIC DNA]</scope>
    <source>
        <strain evidence="2 3">Bd21</strain>
    </source>
</reference>